<dbReference type="Proteomes" id="UP000464865">
    <property type="component" value="Chromosome M15-11"/>
</dbReference>
<protein>
    <submittedName>
        <fullName evidence="1">Phage capsid protein</fullName>
    </submittedName>
</protein>
<organism evidence="1 2">
    <name type="scientific">Rhizobium oryzihabitans</name>
    <dbReference type="NCBI Taxonomy" id="2267833"/>
    <lineage>
        <taxon>Bacteria</taxon>
        <taxon>Pseudomonadati</taxon>
        <taxon>Pseudomonadota</taxon>
        <taxon>Alphaproteobacteria</taxon>
        <taxon>Hyphomicrobiales</taxon>
        <taxon>Rhizobiaceae</taxon>
        <taxon>Rhizobium/Agrobacterium group</taxon>
        <taxon>Rhizobium</taxon>
    </lineage>
</organism>
<name>A0A7L5BH34_9HYPH</name>
<dbReference type="KEGG" id="roy:G3A56_09115"/>
<dbReference type="RefSeq" id="WP_164056307.1">
    <property type="nucleotide sequence ID" value="NZ_CP048632.1"/>
</dbReference>
<sequence>MATVGNMYPTLSDLKKQEWGDDIATIIDMLVQFNSMYEDAPILECNMGTSHLTTVRTGLPVPTWRKLYKGVMPTKGTTAQVKDATGMLEDWSEVDAKLVDIAKNPAKFRLNEAKAHIAGMANMLGSTVYYGDTDVMPERFTGLHPRFNSKTAANGRQIIDAGGTGSDNTSIWFVTWGEDSVHLLYPEGTKAGLQREDKGKTTKELPDGSLYDVYREKFSQDIGLSVRDWRGVARIANIDVSDLRANATAGGADLINLMIDGYYALQNPNQPNGKTVIYAPKTVQTFLHKQAMNKTNVNLTLDQSQGKPVVSFLGLPIRRDDNILETESQIV</sequence>
<evidence type="ECO:0000313" key="1">
    <source>
        <dbReference type="EMBL" id="QIB38129.1"/>
    </source>
</evidence>
<dbReference type="AlphaFoldDB" id="A0A7L5BH34"/>
<dbReference type="InterPro" id="IPR048813">
    <property type="entry name" value="GP7-like"/>
</dbReference>
<proteinExistence type="predicted"/>
<accession>A0A7L5BH34</accession>
<evidence type="ECO:0000313" key="2">
    <source>
        <dbReference type="Proteomes" id="UP000464865"/>
    </source>
</evidence>
<gene>
    <name evidence="1" type="ORF">G3A56_09115</name>
</gene>
<dbReference type="Pfam" id="PF20911">
    <property type="entry name" value="GP7"/>
    <property type="match status" value="1"/>
</dbReference>
<reference evidence="1 2" key="1">
    <citation type="submission" date="2020-02" db="EMBL/GenBank/DDBJ databases">
        <title>Plant-Promoting Endophytic Bacterium Rhizobium oryzihabitans sp. nov., Isolated from the Root of Rice.</title>
        <authorList>
            <person name="zhao J."/>
            <person name="Zhang G."/>
        </authorList>
    </citation>
    <scope>NUCLEOTIDE SEQUENCE [LARGE SCALE GENOMIC DNA]</scope>
    <source>
        <strain evidence="1 2">M15</strain>
    </source>
</reference>
<keyword evidence="2" id="KW-1185">Reference proteome</keyword>
<dbReference type="NCBIfam" id="NF045672">
    <property type="entry name" value="MCP_gp7_epsi_15"/>
    <property type="match status" value="1"/>
</dbReference>
<dbReference type="EMBL" id="CP048632">
    <property type="protein sequence ID" value="QIB38129.1"/>
    <property type="molecule type" value="Genomic_DNA"/>
</dbReference>